<dbReference type="EMBL" id="HACM01010181">
    <property type="protein sequence ID" value="CRZ10623.1"/>
    <property type="molecule type" value="Transcribed_RNA"/>
</dbReference>
<name>A0A0H5R922_9EUKA</name>
<dbReference type="GO" id="GO:0005634">
    <property type="term" value="C:nucleus"/>
    <property type="evidence" value="ECO:0007669"/>
    <property type="project" value="InterPro"/>
</dbReference>
<accession>A0A0H5R922</accession>
<dbReference type="Gene3D" id="2.130.10.10">
    <property type="entry name" value="YVTN repeat-like/Quinoprotein amine dehydrogenase"/>
    <property type="match status" value="2"/>
</dbReference>
<protein>
    <recommendedName>
        <fullName evidence="4">DNA damage-binding protein 1</fullName>
    </recommendedName>
</protein>
<sequence length="1143" mass="123940">MADAAGPVWALKCLLRGGANVAAIACRLSPGSDDVVLVQEKYIRHLRLNRFCNLAFVADYDLHDSVLDACLVRSDCIAMLLASGCLCLFTDGKFSTAAIPQPSPALRASRLMRSSPDGSRIAAASFDDLLWIISMATLVSESIPVCGVITAMTWVNDNSLIVVTSRATTSDPSNNNCHICVVRFTGQVSTNPSAVDIPSIEGIPFHGEATACLVWRGRPESVVVCDQEKAMLIDVSSQHSKVISVSNNILWNPKGHEHRVHGTSPIITASAIVAEHILVLTEAGDLYTIIWRHERIQLLQLGLACPSRNICGFEVSSSFLLSDSVDHVAMDQRNTPAAIVVLPGDLCHGQVNIISDFETFERISKVQTLPCFSPIGDAAIMEHRRLSVGCSLGKHGSLQVLQHGRSLHSCSISIKSFAGVTSIFSLPCLTSSFPILAVAYVDSIRCFTAVASDTGQVRLSCNIWTFLQGVTTSSIAYIGKDKLCQVHSRGVRILFSDHLEGNEVVVDWNNPDASPISCSECTADGVVVFSAENTLYLLSVDQNVQVIAQKGGFPADISSLAIVEAGFDNAYHIPNQNRVMIIVGCNDGSILVIDADVERGTIKLLKTLVQGTGAMEAAQSIVVLELETMFHIIVGRRDGNVVRYSCEMASPDLLFRGPQLIRVGISPVTLVMLQEFSNHDTILAMSDHAVLIFPRGDSVQVVPVSKILGSSPDKDHSSKFSAIRTAAAFGYGTIATVVGGELIFFQFDVAESNSDVLSCNSSDSALRVCLNHTPHRVCYHEPTKTLIASCSDVLEGVMRSALYLINPVHGEQWSFGTVAESESIHSLYVWSSAIHGLIICVGSSFGDPCPSSQPPAKTEGQLRLYSIALPPHPSTADHVRVQSRPPAISMLCYGRFQGAVLAITSISDTLLAVSAANVVHILSLEDGELRTHGNLQATGLIYSLDFKDGNVALCDSRAGFQLWKYEPSERIPFKFIASDSSPTVTTRAVFYDGENCLASDKYGSLYSVDHSDMSCTKSLKMSAHCYLGETVSRILPTESQLFGNSFLVTTLSGSIYATTQLSGKLSPDTTAFLKRLQKRIASHLPTYRPTMLSVDSFINVDMLLHFANQQYSLQQKMVEDNEFQASVEYVLEMLDNLSRFCWC</sequence>
<dbReference type="PANTHER" id="PTHR10644">
    <property type="entry name" value="DNA REPAIR/RNA PROCESSING CPSF FAMILY"/>
    <property type="match status" value="1"/>
</dbReference>
<dbReference type="Pfam" id="PF23726">
    <property type="entry name" value="Beta-prop_RSE1_2nd"/>
    <property type="match status" value="1"/>
</dbReference>
<reference evidence="3" key="1">
    <citation type="submission" date="2015-04" db="EMBL/GenBank/DDBJ databases">
        <title>The genome sequence of the plant pathogenic Rhizarian Plasmodiophora brassicae reveals insights in its biotrophic life cycle and the origin of chitin synthesis.</title>
        <authorList>
            <person name="Schwelm A."/>
            <person name="Fogelqvist J."/>
            <person name="Knaust A."/>
            <person name="Julke S."/>
            <person name="Lilja T."/>
            <person name="Dhandapani V."/>
            <person name="Bonilla-Rosso G."/>
            <person name="Karlsson M."/>
            <person name="Shevchenko A."/>
            <person name="Choi S.R."/>
            <person name="Kim H.G."/>
            <person name="Park J.Y."/>
            <person name="Lim Y.P."/>
            <person name="Ludwig-Muller J."/>
            <person name="Dixelius C."/>
        </authorList>
    </citation>
    <scope>NUCLEOTIDE SEQUENCE</scope>
    <source>
        <tissue evidence="3">Potato root galls</tissue>
    </source>
</reference>
<dbReference type="SUPFAM" id="SSF50978">
    <property type="entry name" value="WD40 repeat-like"/>
    <property type="match status" value="1"/>
</dbReference>
<dbReference type="GO" id="GO:0003676">
    <property type="term" value="F:nucleic acid binding"/>
    <property type="evidence" value="ECO:0007669"/>
    <property type="project" value="InterPro"/>
</dbReference>
<dbReference type="SUPFAM" id="SSF69322">
    <property type="entry name" value="Tricorn protease domain 2"/>
    <property type="match status" value="1"/>
</dbReference>
<evidence type="ECO:0008006" key="4">
    <source>
        <dbReference type="Google" id="ProtNLM"/>
    </source>
</evidence>
<dbReference type="SUPFAM" id="SSF101898">
    <property type="entry name" value="NHL repeat"/>
    <property type="match status" value="1"/>
</dbReference>
<evidence type="ECO:0000313" key="3">
    <source>
        <dbReference type="EMBL" id="CRZ10623.1"/>
    </source>
</evidence>
<feature type="domain" description="RSE1/DDB1/CPSF1 C-terminal" evidence="1">
    <location>
        <begin position="858"/>
        <end position="1086"/>
    </location>
</feature>
<evidence type="ECO:0000259" key="1">
    <source>
        <dbReference type="Pfam" id="PF03178"/>
    </source>
</evidence>
<evidence type="ECO:0000259" key="2">
    <source>
        <dbReference type="Pfam" id="PF23726"/>
    </source>
</evidence>
<feature type="domain" description="RSE1/DDB1/CPSF1 second beta-propeller" evidence="2">
    <location>
        <begin position="466"/>
        <end position="710"/>
    </location>
</feature>
<dbReference type="InterPro" id="IPR058543">
    <property type="entry name" value="Beta-prop_RSE1/DDB1/CPSF1_2nd"/>
</dbReference>
<dbReference type="InterPro" id="IPR015943">
    <property type="entry name" value="WD40/YVTN_repeat-like_dom_sf"/>
</dbReference>
<dbReference type="AlphaFoldDB" id="A0A0H5R922"/>
<dbReference type="InterPro" id="IPR036322">
    <property type="entry name" value="WD40_repeat_dom_sf"/>
</dbReference>
<dbReference type="Pfam" id="PF03178">
    <property type="entry name" value="CPSF_A"/>
    <property type="match status" value="1"/>
</dbReference>
<dbReference type="InterPro" id="IPR004871">
    <property type="entry name" value="RSE1/DDB1/CPSF1_C"/>
</dbReference>
<dbReference type="InterPro" id="IPR050358">
    <property type="entry name" value="RSE1/DDB1/CFT1"/>
</dbReference>
<organism evidence="3">
    <name type="scientific">Spongospora subterranea</name>
    <dbReference type="NCBI Taxonomy" id="70186"/>
    <lineage>
        <taxon>Eukaryota</taxon>
        <taxon>Sar</taxon>
        <taxon>Rhizaria</taxon>
        <taxon>Endomyxa</taxon>
        <taxon>Phytomyxea</taxon>
        <taxon>Plasmodiophorida</taxon>
        <taxon>Plasmodiophoridae</taxon>
        <taxon>Spongospora</taxon>
    </lineage>
</organism>
<proteinExistence type="predicted"/>